<gene>
    <name evidence="2" type="ORF">AXF42_Ash008172</name>
</gene>
<protein>
    <recommendedName>
        <fullName evidence="4">Cystatin domain-containing protein</fullName>
    </recommendedName>
</protein>
<sequence length="144" mass="16148">MMKPSPMTFSGHPLLLLLLTAAAAVIAAAGDWEEVELFALNQKQFDYMGRTAAKQHGSKIRKGLWSGFAYCRTVGVLRQKVNGRHLYALTVMAGACNFNTDRCLRDMEAFLAVVAVSHDQHNYTLLAFLLRENYNPRQELIKCV</sequence>
<dbReference type="Proteomes" id="UP000236161">
    <property type="component" value="Unassembled WGS sequence"/>
</dbReference>
<keyword evidence="3" id="KW-1185">Reference proteome</keyword>
<accession>A0A2I0A8Q5</accession>
<evidence type="ECO:0000313" key="3">
    <source>
        <dbReference type="Proteomes" id="UP000236161"/>
    </source>
</evidence>
<name>A0A2I0A8Q5_9ASPA</name>
<feature type="chain" id="PRO_5014136073" description="Cystatin domain-containing protein" evidence="1">
    <location>
        <begin position="30"/>
        <end position="144"/>
    </location>
</feature>
<evidence type="ECO:0000256" key="1">
    <source>
        <dbReference type="SAM" id="SignalP"/>
    </source>
</evidence>
<proteinExistence type="predicted"/>
<dbReference type="AlphaFoldDB" id="A0A2I0A8Q5"/>
<keyword evidence="1" id="KW-0732">Signal</keyword>
<dbReference type="EMBL" id="KZ452012">
    <property type="protein sequence ID" value="PKA51943.1"/>
    <property type="molecule type" value="Genomic_DNA"/>
</dbReference>
<organism evidence="2 3">
    <name type="scientific">Apostasia shenzhenica</name>
    <dbReference type="NCBI Taxonomy" id="1088818"/>
    <lineage>
        <taxon>Eukaryota</taxon>
        <taxon>Viridiplantae</taxon>
        <taxon>Streptophyta</taxon>
        <taxon>Embryophyta</taxon>
        <taxon>Tracheophyta</taxon>
        <taxon>Spermatophyta</taxon>
        <taxon>Magnoliopsida</taxon>
        <taxon>Liliopsida</taxon>
        <taxon>Asparagales</taxon>
        <taxon>Orchidaceae</taxon>
        <taxon>Apostasioideae</taxon>
        <taxon>Apostasia</taxon>
    </lineage>
</organism>
<evidence type="ECO:0000313" key="2">
    <source>
        <dbReference type="EMBL" id="PKA51943.1"/>
    </source>
</evidence>
<feature type="signal peptide" evidence="1">
    <location>
        <begin position="1"/>
        <end position="29"/>
    </location>
</feature>
<reference evidence="2 3" key="1">
    <citation type="journal article" date="2017" name="Nature">
        <title>The Apostasia genome and the evolution of orchids.</title>
        <authorList>
            <person name="Zhang G.Q."/>
            <person name="Liu K.W."/>
            <person name="Li Z."/>
            <person name="Lohaus R."/>
            <person name="Hsiao Y.Y."/>
            <person name="Niu S.C."/>
            <person name="Wang J.Y."/>
            <person name="Lin Y.C."/>
            <person name="Xu Q."/>
            <person name="Chen L.J."/>
            <person name="Yoshida K."/>
            <person name="Fujiwara S."/>
            <person name="Wang Z.W."/>
            <person name="Zhang Y.Q."/>
            <person name="Mitsuda N."/>
            <person name="Wang M."/>
            <person name="Liu G.H."/>
            <person name="Pecoraro L."/>
            <person name="Huang H.X."/>
            <person name="Xiao X.J."/>
            <person name="Lin M."/>
            <person name="Wu X.Y."/>
            <person name="Wu W.L."/>
            <person name="Chen Y.Y."/>
            <person name="Chang S.B."/>
            <person name="Sakamoto S."/>
            <person name="Ohme-Takagi M."/>
            <person name="Yagi M."/>
            <person name="Zeng S.J."/>
            <person name="Shen C.Y."/>
            <person name="Yeh C.M."/>
            <person name="Luo Y.B."/>
            <person name="Tsai W.C."/>
            <person name="Van de Peer Y."/>
            <person name="Liu Z.J."/>
        </authorList>
    </citation>
    <scope>NUCLEOTIDE SEQUENCE [LARGE SCALE GENOMIC DNA]</scope>
    <source>
        <strain evidence="3">cv. Shenzhen</strain>
        <tissue evidence="2">Stem</tissue>
    </source>
</reference>
<evidence type="ECO:0008006" key="4">
    <source>
        <dbReference type="Google" id="ProtNLM"/>
    </source>
</evidence>